<name>A0AAJ7X2H3_PETMA</name>
<keyword evidence="1 5" id="KW-0732">Signal</keyword>
<dbReference type="PROSITE" id="PS51252">
    <property type="entry name" value="ANTISTASIN"/>
    <property type="match status" value="4"/>
</dbReference>
<evidence type="ECO:0000256" key="1">
    <source>
        <dbReference type="ARBA" id="ARBA00022729"/>
    </source>
</evidence>
<keyword evidence="4" id="KW-1133">Transmembrane helix</keyword>
<keyword evidence="4" id="KW-0472">Membrane</keyword>
<dbReference type="PROSITE" id="PS50184">
    <property type="entry name" value="VWFC_2"/>
    <property type="match status" value="4"/>
</dbReference>
<dbReference type="PROSITE" id="PS01208">
    <property type="entry name" value="VWFC_1"/>
    <property type="match status" value="3"/>
</dbReference>
<dbReference type="Pfam" id="PF00093">
    <property type="entry name" value="VWC"/>
    <property type="match status" value="1"/>
</dbReference>
<organism evidence="8 9">
    <name type="scientific">Petromyzon marinus</name>
    <name type="common">Sea lamprey</name>
    <dbReference type="NCBI Taxonomy" id="7757"/>
    <lineage>
        <taxon>Eukaryota</taxon>
        <taxon>Metazoa</taxon>
        <taxon>Chordata</taxon>
        <taxon>Craniata</taxon>
        <taxon>Vertebrata</taxon>
        <taxon>Cyclostomata</taxon>
        <taxon>Hyperoartia</taxon>
        <taxon>Petromyzontiformes</taxon>
        <taxon>Petromyzontidae</taxon>
        <taxon>Petromyzon</taxon>
    </lineage>
</organism>
<dbReference type="SMART" id="SM00215">
    <property type="entry name" value="VWC_out"/>
    <property type="match status" value="4"/>
</dbReference>
<dbReference type="InterPro" id="IPR052624">
    <property type="entry name" value="CRIM1"/>
</dbReference>
<protein>
    <submittedName>
        <fullName evidence="9">Cysteine-rich motor neuron 1 protein-like isoform X1</fullName>
    </submittedName>
</protein>
<feature type="domain" description="Antistasin-like" evidence="7">
    <location>
        <begin position="228"/>
        <end position="256"/>
    </location>
</feature>
<evidence type="ECO:0000259" key="6">
    <source>
        <dbReference type="PROSITE" id="PS50184"/>
    </source>
</evidence>
<reference evidence="9" key="1">
    <citation type="submission" date="2025-08" db="UniProtKB">
        <authorList>
            <consortium name="RefSeq"/>
        </authorList>
    </citation>
    <scope>IDENTIFICATION</scope>
    <source>
        <tissue evidence="9">Sperm</tissue>
    </source>
</reference>
<evidence type="ECO:0000256" key="4">
    <source>
        <dbReference type="SAM" id="Phobius"/>
    </source>
</evidence>
<feature type="signal peptide" evidence="5">
    <location>
        <begin position="1"/>
        <end position="35"/>
    </location>
</feature>
<evidence type="ECO:0000259" key="7">
    <source>
        <dbReference type="PROSITE" id="PS51252"/>
    </source>
</evidence>
<feature type="domain" description="VWFC" evidence="6">
    <location>
        <begin position="434"/>
        <end position="492"/>
    </location>
</feature>
<evidence type="ECO:0000256" key="3">
    <source>
        <dbReference type="SAM" id="MobiDB-lite"/>
    </source>
</evidence>
<dbReference type="SUPFAM" id="SSF57603">
    <property type="entry name" value="FnI-like domain"/>
    <property type="match status" value="4"/>
</dbReference>
<gene>
    <name evidence="9" type="primary">LOC116947366</name>
</gene>
<feature type="domain" description="VWFC" evidence="6">
    <location>
        <begin position="534"/>
        <end position="592"/>
    </location>
</feature>
<dbReference type="GO" id="GO:0005886">
    <property type="term" value="C:plasma membrane"/>
    <property type="evidence" value="ECO:0007669"/>
    <property type="project" value="TreeGrafter"/>
</dbReference>
<keyword evidence="4" id="KW-0812">Transmembrane</keyword>
<dbReference type="PANTHER" id="PTHR46439:SF1">
    <property type="entry name" value="CYSTEINE-RICH MOTOR NEURON 1 PROTEIN"/>
    <property type="match status" value="1"/>
</dbReference>
<keyword evidence="8" id="KW-1185">Reference proteome</keyword>
<feature type="domain" description="VWFC" evidence="6">
    <location>
        <begin position="361"/>
        <end position="418"/>
    </location>
</feature>
<dbReference type="InterPro" id="IPR011061">
    <property type="entry name" value="Hirudin/antistatin"/>
</dbReference>
<dbReference type="Pfam" id="PF23334">
    <property type="entry name" value="VWC2L_2nd"/>
    <property type="match status" value="2"/>
</dbReference>
<dbReference type="Gene3D" id="6.20.200.20">
    <property type="match status" value="4"/>
</dbReference>
<sequence length="771" mass="79881">MNRRGASRLALITASVKLGSITLAVLAMCTPSGLAGLVVPEGLTGNGSLCSSEGGLCTGAGMSAGRADCSQARCPVRFSTRCPPDSLLVEGTMPPDGCCPLPSRCECRPRERCPPAVCSPGAAPARLAPADGTPGRCCELYECRRDVGGSVEKPGPAGCLAGGKMRAEGSRWREDACTKCRCVGGSEQCVTQACGQHCEKGARVPGECCLRCPGPEESSSVTALPLTCDPLTCNLTEESCPYGFQLDEKGCRSCGCKTRHEFCKVLLAGCSLECPFGRRLGPHGCEMCRCRPKPKRCRPLVCSKACPHGYIRTRHGCETCRCVRCAALSCDKKCAHGYELNGKGCPTCKCRALSSEGPVPPFCLSGDGRRYRHGDDWHDGCRSCTCLAGREMCTLLTCALPRCAAPTMPAGACCPTCPGQRMVADLAPQPKDPAVCVTPAGLLVSGGETFRLDGCTRCLCRAGRVLCDAEVCPPLPCQDAVRTPGSCCPLCPPAAVAATPTSNASHGGVNNNNNSDESHGGVNNNNNSDESPPALCRSSSGAMFLAGEAWKRDACTSCACAAGEVTCHAPRCPPAACPRPVLRKGQCCPYCPRNPSLSNVPRIPGNKLDNEIEVRVPLGEQNERVQEAEQNHIPEARRKGAAAAAAAALGDGSVSASGSRDGPTASSGGGGVAGGVAWGLAVSAVSSAALAVLLYLNRKNRWLNLPCSLAKEVQEQSVSLGACSGVAKVQEGGAHAATEALADARPNKRSPNAVVASASIVLESTETLEQP</sequence>
<keyword evidence="2" id="KW-0677">Repeat</keyword>
<feature type="domain" description="Antistasin-like" evidence="7">
    <location>
        <begin position="297"/>
        <end position="322"/>
    </location>
</feature>
<accession>A0AAJ7X2H3</accession>
<evidence type="ECO:0000256" key="5">
    <source>
        <dbReference type="SAM" id="SignalP"/>
    </source>
</evidence>
<evidence type="ECO:0000256" key="2">
    <source>
        <dbReference type="ARBA" id="ARBA00022737"/>
    </source>
</evidence>
<dbReference type="SUPFAM" id="SSF57262">
    <property type="entry name" value="Leech antihemostatic proteins"/>
    <property type="match status" value="3"/>
</dbReference>
<dbReference type="InterPro" id="IPR001007">
    <property type="entry name" value="VWF_dom"/>
</dbReference>
<dbReference type="Proteomes" id="UP001318040">
    <property type="component" value="Chromosome 29"/>
</dbReference>
<dbReference type="Pfam" id="PF02822">
    <property type="entry name" value="Antistasin"/>
    <property type="match status" value="4"/>
</dbReference>
<dbReference type="PANTHER" id="PTHR46439">
    <property type="entry name" value="CYSTEINE-RICH MOTOR NEURON 1 PROTEIN"/>
    <property type="match status" value="1"/>
</dbReference>
<proteinExistence type="predicted"/>
<feature type="domain" description="Antistasin-like" evidence="7">
    <location>
        <begin position="263"/>
        <end position="290"/>
    </location>
</feature>
<feature type="compositionally biased region" description="Low complexity" evidence="3">
    <location>
        <begin position="502"/>
        <end position="515"/>
    </location>
</feature>
<feature type="chain" id="PRO_5042549305" evidence="5">
    <location>
        <begin position="36"/>
        <end position="771"/>
    </location>
</feature>
<dbReference type="AlphaFoldDB" id="A0AAJ7X2H3"/>
<dbReference type="InterPro" id="IPR004094">
    <property type="entry name" value="Antistasin-like"/>
</dbReference>
<feature type="domain" description="VWFC" evidence="6">
    <location>
        <begin position="157"/>
        <end position="213"/>
    </location>
</feature>
<evidence type="ECO:0000313" key="9">
    <source>
        <dbReference type="RefSeq" id="XP_032818901.1"/>
    </source>
</evidence>
<dbReference type="GeneID" id="116947366"/>
<feature type="domain" description="Antistasin-like" evidence="7">
    <location>
        <begin position="325"/>
        <end position="350"/>
    </location>
</feature>
<dbReference type="RefSeq" id="XP_032818901.1">
    <property type="nucleotide sequence ID" value="XM_032963010.1"/>
</dbReference>
<evidence type="ECO:0000313" key="8">
    <source>
        <dbReference type="Proteomes" id="UP001318040"/>
    </source>
</evidence>
<dbReference type="GO" id="GO:0004867">
    <property type="term" value="F:serine-type endopeptidase inhibitor activity"/>
    <property type="evidence" value="ECO:0007669"/>
    <property type="project" value="InterPro"/>
</dbReference>
<dbReference type="Gene3D" id="2.10.22.10">
    <property type="entry name" value="Antistasin, domain 1"/>
    <property type="match status" value="3"/>
</dbReference>
<dbReference type="KEGG" id="pmrn:116947366"/>
<feature type="region of interest" description="Disordered" evidence="3">
    <location>
        <begin position="502"/>
        <end position="534"/>
    </location>
</feature>
<feature type="transmembrane region" description="Helical" evidence="4">
    <location>
        <begin position="676"/>
        <end position="696"/>
    </location>
</feature>
<dbReference type="SMART" id="SM00214">
    <property type="entry name" value="VWC"/>
    <property type="match status" value="4"/>
</dbReference>